<keyword evidence="6 10" id="KW-0133">Cell shape</keyword>
<dbReference type="GO" id="GO:0008360">
    <property type="term" value="P:regulation of cell shape"/>
    <property type="evidence" value="ECO:0007669"/>
    <property type="project" value="UniProtKB-KW"/>
</dbReference>
<dbReference type="Gene3D" id="3.40.1390.10">
    <property type="entry name" value="MurE/MurF, N-terminal domain"/>
    <property type="match status" value="1"/>
</dbReference>
<keyword evidence="4 10" id="KW-0547">Nucleotide-binding</keyword>
<evidence type="ECO:0000256" key="9">
    <source>
        <dbReference type="ARBA" id="ARBA00023316"/>
    </source>
</evidence>
<evidence type="ECO:0000256" key="10">
    <source>
        <dbReference type="HAMAP-Rule" id="MF_02019"/>
    </source>
</evidence>
<evidence type="ECO:0000259" key="14">
    <source>
        <dbReference type="Pfam" id="PF08245"/>
    </source>
</evidence>
<dbReference type="Pfam" id="PF08245">
    <property type="entry name" value="Mur_ligase_M"/>
    <property type="match status" value="1"/>
</dbReference>
<keyword evidence="7 10" id="KW-0573">Peptidoglycan synthesis</keyword>
<evidence type="ECO:0000259" key="13">
    <source>
        <dbReference type="Pfam" id="PF02875"/>
    </source>
</evidence>
<dbReference type="SUPFAM" id="SSF53244">
    <property type="entry name" value="MurD-like peptide ligases, peptide-binding domain"/>
    <property type="match status" value="1"/>
</dbReference>
<evidence type="ECO:0000313" key="15">
    <source>
        <dbReference type="EMBL" id="AQY23100.1"/>
    </source>
</evidence>
<dbReference type="GO" id="GO:0009252">
    <property type="term" value="P:peptidoglycan biosynthetic process"/>
    <property type="evidence" value="ECO:0007669"/>
    <property type="project" value="UniProtKB-UniRule"/>
</dbReference>
<dbReference type="PANTHER" id="PTHR43024">
    <property type="entry name" value="UDP-N-ACETYLMURAMOYL-TRIPEPTIDE--D-ALANYL-D-ALANINE LIGASE"/>
    <property type="match status" value="1"/>
</dbReference>
<feature type="domain" description="Mur ligase central" evidence="14">
    <location>
        <begin position="97"/>
        <end position="275"/>
    </location>
</feature>
<dbReference type="RefSeq" id="WP_079208298.1">
    <property type="nucleotide sequence ID" value="NZ_CP011859.1"/>
</dbReference>
<dbReference type="InterPro" id="IPR051046">
    <property type="entry name" value="MurCDEF_CellWall_CoF430Synth"/>
</dbReference>
<protein>
    <recommendedName>
        <fullName evidence="10 11">UDP-N-acetylmuramoyl-tripeptide--D-alanyl-D-alanine ligase</fullName>
        <ecNumber evidence="10 11">6.3.2.10</ecNumber>
    </recommendedName>
    <alternativeName>
        <fullName evidence="10">D-alanyl-D-alanine-adding enzyme</fullName>
    </alternativeName>
</protein>
<dbReference type="Pfam" id="PF02875">
    <property type="entry name" value="Mur_ligase_C"/>
    <property type="match status" value="1"/>
</dbReference>
<dbReference type="PANTHER" id="PTHR43024:SF1">
    <property type="entry name" value="UDP-N-ACETYLMURAMOYL-TRIPEPTIDE--D-ALANYL-D-ALANINE LIGASE"/>
    <property type="match status" value="1"/>
</dbReference>
<dbReference type="Proteomes" id="UP000189883">
    <property type="component" value="Chromosome"/>
</dbReference>
<dbReference type="GO" id="GO:0005737">
    <property type="term" value="C:cytoplasm"/>
    <property type="evidence" value="ECO:0007669"/>
    <property type="project" value="UniProtKB-SubCell"/>
</dbReference>
<dbReference type="GO" id="GO:0005524">
    <property type="term" value="F:ATP binding"/>
    <property type="evidence" value="ECO:0007669"/>
    <property type="project" value="UniProtKB-UniRule"/>
</dbReference>
<gene>
    <name evidence="10 15" type="primary">murF</name>
    <name evidence="15" type="ORF">AB406_2163</name>
</gene>
<dbReference type="Gene3D" id="3.90.190.20">
    <property type="entry name" value="Mur ligase, C-terminal domain"/>
    <property type="match status" value="1"/>
</dbReference>
<keyword evidence="2 10" id="KW-0436">Ligase</keyword>
<evidence type="ECO:0000256" key="6">
    <source>
        <dbReference type="ARBA" id="ARBA00022960"/>
    </source>
</evidence>
<dbReference type="GO" id="GO:0051301">
    <property type="term" value="P:cell division"/>
    <property type="evidence" value="ECO:0007669"/>
    <property type="project" value="UniProtKB-KW"/>
</dbReference>
<comment type="catalytic activity">
    <reaction evidence="10 11">
        <text>D-alanyl-D-alanine + UDP-N-acetyl-alpha-D-muramoyl-L-alanyl-gamma-D-glutamyl-meso-2,6-diaminopimelate + ATP = UDP-N-acetyl-alpha-D-muramoyl-L-alanyl-gamma-D-glutamyl-meso-2,6-diaminopimeloyl-D-alanyl-D-alanine + ADP + phosphate + H(+)</text>
        <dbReference type="Rhea" id="RHEA:28374"/>
        <dbReference type="ChEBI" id="CHEBI:15378"/>
        <dbReference type="ChEBI" id="CHEBI:30616"/>
        <dbReference type="ChEBI" id="CHEBI:43474"/>
        <dbReference type="ChEBI" id="CHEBI:57822"/>
        <dbReference type="ChEBI" id="CHEBI:61386"/>
        <dbReference type="ChEBI" id="CHEBI:83905"/>
        <dbReference type="ChEBI" id="CHEBI:456216"/>
        <dbReference type="EC" id="6.3.2.10"/>
    </reaction>
</comment>
<comment type="subcellular location">
    <subcellularLocation>
        <location evidence="10 11">Cytoplasm</location>
    </subcellularLocation>
</comment>
<keyword evidence="1 10" id="KW-0963">Cytoplasm</keyword>
<dbReference type="InterPro" id="IPR000713">
    <property type="entry name" value="Mur_ligase_N"/>
</dbReference>
<dbReference type="GO" id="GO:0008766">
    <property type="term" value="F:UDP-N-acetylmuramoylalanyl-D-glutamyl-2,6-diaminopimelate-D-alanyl-D-alanine ligase activity"/>
    <property type="evidence" value="ECO:0007669"/>
    <property type="project" value="RHEA"/>
</dbReference>
<dbReference type="HAMAP" id="MF_02019">
    <property type="entry name" value="MurF"/>
    <property type="match status" value="1"/>
</dbReference>
<keyword evidence="9 10" id="KW-0961">Cell wall biogenesis/degradation</keyword>
<dbReference type="InterPro" id="IPR005863">
    <property type="entry name" value="UDP-N-AcMur_synth"/>
</dbReference>
<evidence type="ECO:0000256" key="8">
    <source>
        <dbReference type="ARBA" id="ARBA00023306"/>
    </source>
</evidence>
<dbReference type="InterPro" id="IPR036565">
    <property type="entry name" value="Mur-like_cat_sf"/>
</dbReference>
<organism evidence="15 16">
    <name type="scientific">Riemerella anatipestifer</name>
    <name type="common">Moraxella anatipestifer</name>
    <dbReference type="NCBI Taxonomy" id="34085"/>
    <lineage>
        <taxon>Bacteria</taxon>
        <taxon>Pseudomonadati</taxon>
        <taxon>Bacteroidota</taxon>
        <taxon>Flavobacteriia</taxon>
        <taxon>Flavobacteriales</taxon>
        <taxon>Weeksellaceae</taxon>
        <taxon>Riemerella</taxon>
    </lineage>
</organism>
<dbReference type="SUPFAM" id="SSF53623">
    <property type="entry name" value="MurD-like peptide ligases, catalytic domain"/>
    <property type="match status" value="1"/>
</dbReference>
<proteinExistence type="inferred from homology"/>
<dbReference type="EMBL" id="CP011859">
    <property type="protein sequence ID" value="AQY23100.1"/>
    <property type="molecule type" value="Genomic_DNA"/>
</dbReference>
<evidence type="ECO:0000256" key="4">
    <source>
        <dbReference type="ARBA" id="ARBA00022741"/>
    </source>
</evidence>
<evidence type="ECO:0000256" key="2">
    <source>
        <dbReference type="ARBA" id="ARBA00022598"/>
    </source>
</evidence>
<dbReference type="Gene3D" id="3.40.1190.10">
    <property type="entry name" value="Mur-like, catalytic domain"/>
    <property type="match status" value="1"/>
</dbReference>
<comment type="function">
    <text evidence="10 11">Involved in cell wall formation. Catalyzes the final step in the synthesis of UDP-N-acetylmuramoyl-pentapeptide, the precursor of murein.</text>
</comment>
<sequence>MNVEQFYPIYLKSNKVSIDSRTIAEGDLFFAFSGENFNAATLAEDAINKGALAVIVEQKEYENISKNIFYVSSTLKFLQELSTFHRNTLKIPIIALTGSNGKTTSKELIAAVLSKKYKVQFTKGNLNNHIGVPLTLLSIKPEHEVAVVEMGANHQKEIELLCQIAQPDYGYVTNFGKAHLEGFGGVEGVIKGKSELYDYLKKENKQILVNANDTIQVEKTKDCSKTICFGTPQSDYDFQLFYDNQRVGLIFGGEEMMSQLTGAYNFTNISAAVTLGLHFGIDKNLIKEAIQDYTPNNMRSQIMQKGDKTLVLDTYNANPSSMAVSLENFALFNGSKTIIIGDMLELGDASEEEHKAILQKAQSLNFDEIITVGKYFSSVNTQGTAFLNTQQLSEHLKNQPLTTKNILLKGSRGIALEKLLDDIV</sequence>
<dbReference type="InterPro" id="IPR035911">
    <property type="entry name" value="MurE/MurF_N"/>
</dbReference>
<evidence type="ECO:0000256" key="5">
    <source>
        <dbReference type="ARBA" id="ARBA00022840"/>
    </source>
</evidence>
<dbReference type="InterPro" id="IPR013221">
    <property type="entry name" value="Mur_ligase_cen"/>
</dbReference>
<name>A0A1S7DVG5_RIEAN</name>
<feature type="domain" description="Mur ligase N-terminal catalytic" evidence="12">
    <location>
        <begin position="16"/>
        <end position="82"/>
    </location>
</feature>
<reference evidence="15 16" key="1">
    <citation type="submission" date="2015-06" db="EMBL/GenBank/DDBJ databases">
        <title>R. anatipestifer strain HXb2 is the most virulent strain so far, and the genome sequence would help us uncover the pathogenesis.</title>
        <authorList>
            <person name="Hu Q."/>
            <person name="Qi J."/>
            <person name="Bo H."/>
            <person name="Liu G."/>
            <person name="Tao M."/>
            <person name="Ding Y."/>
            <person name="Xue Y."/>
        </authorList>
    </citation>
    <scope>NUCLEOTIDE SEQUENCE [LARGE SCALE GENOMIC DNA]</scope>
    <source>
        <strain evidence="15 16">HXb2</strain>
    </source>
</reference>
<dbReference type="GO" id="GO:0047480">
    <property type="term" value="F:UDP-N-acetylmuramoyl-tripeptide-D-alanyl-D-alanine ligase activity"/>
    <property type="evidence" value="ECO:0007669"/>
    <property type="project" value="UniProtKB-UniRule"/>
</dbReference>
<keyword evidence="3 10" id="KW-0132">Cell division</keyword>
<dbReference type="Pfam" id="PF01225">
    <property type="entry name" value="Mur_ligase"/>
    <property type="match status" value="1"/>
</dbReference>
<evidence type="ECO:0000256" key="11">
    <source>
        <dbReference type="RuleBase" id="RU004136"/>
    </source>
</evidence>
<dbReference type="EC" id="6.3.2.10" evidence="10 11"/>
<dbReference type="SUPFAM" id="SSF63418">
    <property type="entry name" value="MurE/MurF N-terminal domain"/>
    <property type="match status" value="1"/>
</dbReference>
<dbReference type="InterPro" id="IPR004101">
    <property type="entry name" value="Mur_ligase_C"/>
</dbReference>
<comment type="similarity">
    <text evidence="10">Belongs to the MurCDEF family. MurF subfamily.</text>
</comment>
<evidence type="ECO:0000256" key="1">
    <source>
        <dbReference type="ARBA" id="ARBA00022490"/>
    </source>
</evidence>
<comment type="pathway">
    <text evidence="10 11">Cell wall biogenesis; peptidoglycan biosynthesis.</text>
</comment>
<accession>A0A1S7DVG5</accession>
<keyword evidence="5 10" id="KW-0067">ATP-binding</keyword>
<dbReference type="NCBIfam" id="TIGR01143">
    <property type="entry name" value="murF"/>
    <property type="match status" value="1"/>
</dbReference>
<evidence type="ECO:0000256" key="3">
    <source>
        <dbReference type="ARBA" id="ARBA00022618"/>
    </source>
</evidence>
<feature type="binding site" evidence="10">
    <location>
        <begin position="98"/>
        <end position="104"/>
    </location>
    <ligand>
        <name>ATP</name>
        <dbReference type="ChEBI" id="CHEBI:30616"/>
    </ligand>
</feature>
<keyword evidence="8 10" id="KW-0131">Cell cycle</keyword>
<feature type="domain" description="Mur ligase C-terminal" evidence="13">
    <location>
        <begin position="298"/>
        <end position="374"/>
    </location>
</feature>
<evidence type="ECO:0000256" key="7">
    <source>
        <dbReference type="ARBA" id="ARBA00022984"/>
    </source>
</evidence>
<dbReference type="InterPro" id="IPR036615">
    <property type="entry name" value="Mur_ligase_C_dom_sf"/>
</dbReference>
<dbReference type="AlphaFoldDB" id="A0A1S7DVG5"/>
<dbReference type="GO" id="GO:0071555">
    <property type="term" value="P:cell wall organization"/>
    <property type="evidence" value="ECO:0007669"/>
    <property type="project" value="UniProtKB-KW"/>
</dbReference>
<evidence type="ECO:0000313" key="16">
    <source>
        <dbReference type="Proteomes" id="UP000189883"/>
    </source>
</evidence>
<dbReference type="UniPathway" id="UPA00219"/>
<evidence type="ECO:0000259" key="12">
    <source>
        <dbReference type="Pfam" id="PF01225"/>
    </source>
</evidence>